<dbReference type="Proteomes" id="UP000315842">
    <property type="component" value="Unassembled WGS sequence"/>
</dbReference>
<reference evidence="2 3" key="1">
    <citation type="submission" date="2019-06" db="EMBL/GenBank/DDBJ databases">
        <title>Whole genome shotgun sequence of Cellulomonas uda NBRC 3747.</title>
        <authorList>
            <person name="Hosoyama A."/>
            <person name="Uohara A."/>
            <person name="Ohji S."/>
            <person name="Ichikawa N."/>
        </authorList>
    </citation>
    <scope>NUCLEOTIDE SEQUENCE [LARGE SCALE GENOMIC DNA]</scope>
    <source>
        <strain evidence="2 3">NBRC 3747</strain>
    </source>
</reference>
<dbReference type="PROSITE" id="PS51186">
    <property type="entry name" value="GNAT"/>
    <property type="match status" value="1"/>
</dbReference>
<dbReference type="InterPro" id="IPR016181">
    <property type="entry name" value="Acyl_CoA_acyltransferase"/>
</dbReference>
<sequence>MTDERLVRAARWDDVPAIRTVLALAFHDDSLVRWALPDEATRDDVCAAWFGALVDRYVAVGRVDVVEVDGEVVAVAAWRPPDVPADHPVMTSLPSVPGVVAAVVGPERAAHLFATLGRSSALAPAGAPTYLHLLAVRPDLQGRGLGTLLATRGLASCDERGATTWLCTAEARDVVLYERLGFTVVGHVPLDDVGTLRVMHRAPRDAGLR</sequence>
<feature type="domain" description="N-acetyltransferase" evidence="1">
    <location>
        <begin position="5"/>
        <end position="203"/>
    </location>
</feature>
<keyword evidence="3" id="KW-1185">Reference proteome</keyword>
<dbReference type="InterPro" id="IPR052523">
    <property type="entry name" value="Trichothecene_AcTrans"/>
</dbReference>
<dbReference type="Gene3D" id="3.40.630.30">
    <property type="match status" value="1"/>
</dbReference>
<evidence type="ECO:0000313" key="2">
    <source>
        <dbReference type="EMBL" id="GEA79745.1"/>
    </source>
</evidence>
<keyword evidence="2" id="KW-0808">Transferase</keyword>
<comment type="caution">
    <text evidence="2">The sequence shown here is derived from an EMBL/GenBank/DDBJ whole genome shotgun (WGS) entry which is preliminary data.</text>
</comment>
<dbReference type="GO" id="GO:0016747">
    <property type="term" value="F:acyltransferase activity, transferring groups other than amino-acyl groups"/>
    <property type="evidence" value="ECO:0007669"/>
    <property type="project" value="InterPro"/>
</dbReference>
<dbReference type="EMBL" id="BJLP01000002">
    <property type="protein sequence ID" value="GEA79745.1"/>
    <property type="molecule type" value="Genomic_DNA"/>
</dbReference>
<dbReference type="SUPFAM" id="SSF55729">
    <property type="entry name" value="Acyl-CoA N-acyltransferases (Nat)"/>
    <property type="match status" value="1"/>
</dbReference>
<proteinExistence type="predicted"/>
<dbReference type="InterPro" id="IPR000182">
    <property type="entry name" value="GNAT_dom"/>
</dbReference>
<dbReference type="RefSeq" id="WP_141317945.1">
    <property type="nucleotide sequence ID" value="NZ_BJLP01000002.1"/>
</dbReference>
<gene>
    <name evidence="2" type="ORF">CUD01_01890</name>
</gene>
<organism evidence="2 3">
    <name type="scientific">Cellulomonas uda</name>
    <dbReference type="NCBI Taxonomy" id="1714"/>
    <lineage>
        <taxon>Bacteria</taxon>
        <taxon>Bacillati</taxon>
        <taxon>Actinomycetota</taxon>
        <taxon>Actinomycetes</taxon>
        <taxon>Micrococcales</taxon>
        <taxon>Cellulomonadaceae</taxon>
        <taxon>Cellulomonas</taxon>
    </lineage>
</organism>
<evidence type="ECO:0000313" key="3">
    <source>
        <dbReference type="Proteomes" id="UP000315842"/>
    </source>
</evidence>
<dbReference type="Pfam" id="PF00583">
    <property type="entry name" value="Acetyltransf_1"/>
    <property type="match status" value="1"/>
</dbReference>
<dbReference type="AlphaFoldDB" id="A0A4Y3K9T4"/>
<dbReference type="CDD" id="cd04301">
    <property type="entry name" value="NAT_SF"/>
    <property type="match status" value="1"/>
</dbReference>
<dbReference type="PANTHER" id="PTHR42791">
    <property type="entry name" value="GNAT FAMILY ACETYLTRANSFERASE"/>
    <property type="match status" value="1"/>
</dbReference>
<accession>A0A4Y3K9T4</accession>
<protein>
    <submittedName>
        <fullName evidence="2">N-acetyltransferase</fullName>
    </submittedName>
</protein>
<evidence type="ECO:0000259" key="1">
    <source>
        <dbReference type="PROSITE" id="PS51186"/>
    </source>
</evidence>
<name>A0A4Y3K9T4_CELUD</name>
<dbReference type="PANTHER" id="PTHR42791:SF1">
    <property type="entry name" value="N-ACETYLTRANSFERASE DOMAIN-CONTAINING PROTEIN"/>
    <property type="match status" value="1"/>
</dbReference>